<evidence type="ECO:0000256" key="3">
    <source>
        <dbReference type="ARBA" id="ARBA00022989"/>
    </source>
</evidence>
<dbReference type="AlphaFoldDB" id="A0A926WIS8"/>
<dbReference type="Proteomes" id="UP000662185">
    <property type="component" value="Unassembled WGS sequence"/>
</dbReference>
<dbReference type="EMBL" id="JACJQU010000011">
    <property type="protein sequence ID" value="MBD2295293.1"/>
    <property type="molecule type" value="Genomic_DNA"/>
</dbReference>
<keyword evidence="7" id="KW-1185">Reference proteome</keyword>
<dbReference type="Pfam" id="PF09685">
    <property type="entry name" value="MamF_MmsF"/>
    <property type="match status" value="1"/>
</dbReference>
<evidence type="ECO:0000313" key="7">
    <source>
        <dbReference type="Proteomes" id="UP000662185"/>
    </source>
</evidence>
<name>A0A926WIS8_9NOST</name>
<feature type="transmembrane region" description="Helical" evidence="5">
    <location>
        <begin position="12"/>
        <end position="36"/>
    </location>
</feature>
<proteinExistence type="predicted"/>
<reference evidence="7" key="1">
    <citation type="journal article" date="2020" name="ISME J.">
        <title>Comparative genomics reveals insights into cyanobacterial evolution and habitat adaptation.</title>
        <authorList>
            <person name="Chen M.Y."/>
            <person name="Teng W.K."/>
            <person name="Zhao L."/>
            <person name="Hu C.X."/>
            <person name="Zhou Y.K."/>
            <person name="Han B.P."/>
            <person name="Song L.R."/>
            <person name="Shu W.S."/>
        </authorList>
    </citation>
    <scope>NUCLEOTIDE SEQUENCE [LARGE SCALE GENOMIC DNA]</scope>
    <source>
        <strain evidence="7">FACHB-251</strain>
    </source>
</reference>
<sequence length="119" mass="13394">MYDSDKRKILSALSHGAIFFSTTIVSVGLPIGLLIISDDPVVKDNAKESINFHFNVWFYGAILGALFFLLGWLVLPLVILLPLAGLGYFIHWGLTIFALIKVFANPDTPFRYPFIFRVF</sequence>
<keyword evidence="4 5" id="KW-0472">Membrane</keyword>
<evidence type="ECO:0000256" key="5">
    <source>
        <dbReference type="SAM" id="Phobius"/>
    </source>
</evidence>
<evidence type="ECO:0000256" key="2">
    <source>
        <dbReference type="ARBA" id="ARBA00022692"/>
    </source>
</evidence>
<keyword evidence="2 5" id="KW-0812">Transmembrane</keyword>
<feature type="transmembrane region" description="Helical" evidence="5">
    <location>
        <begin position="86"/>
        <end position="104"/>
    </location>
</feature>
<dbReference type="RefSeq" id="WP_190562602.1">
    <property type="nucleotide sequence ID" value="NZ_JACJQU010000011.1"/>
</dbReference>
<gene>
    <name evidence="6" type="ORF">H6G06_17875</name>
</gene>
<accession>A0A926WIS8</accession>
<keyword evidence="3 5" id="KW-1133">Transmembrane helix</keyword>
<comment type="subcellular location">
    <subcellularLocation>
        <location evidence="1">Membrane</location>
        <topology evidence="1">Multi-pass membrane protein</topology>
    </subcellularLocation>
</comment>
<dbReference type="InterPro" id="IPR019109">
    <property type="entry name" value="MamF_MmsF"/>
</dbReference>
<protein>
    <submittedName>
        <fullName evidence="6">DUF4870 domain-containing protein</fullName>
    </submittedName>
</protein>
<feature type="transmembrane region" description="Helical" evidence="5">
    <location>
        <begin position="56"/>
        <end position="79"/>
    </location>
</feature>
<evidence type="ECO:0000256" key="1">
    <source>
        <dbReference type="ARBA" id="ARBA00004141"/>
    </source>
</evidence>
<evidence type="ECO:0000313" key="6">
    <source>
        <dbReference type="EMBL" id="MBD2295293.1"/>
    </source>
</evidence>
<comment type="caution">
    <text evidence="6">The sequence shown here is derived from an EMBL/GenBank/DDBJ whole genome shotgun (WGS) entry which is preliminary data.</text>
</comment>
<evidence type="ECO:0000256" key="4">
    <source>
        <dbReference type="ARBA" id="ARBA00023136"/>
    </source>
</evidence>
<organism evidence="6 7">
    <name type="scientific">Anabaena sphaerica FACHB-251</name>
    <dbReference type="NCBI Taxonomy" id="2692883"/>
    <lineage>
        <taxon>Bacteria</taxon>
        <taxon>Bacillati</taxon>
        <taxon>Cyanobacteriota</taxon>
        <taxon>Cyanophyceae</taxon>
        <taxon>Nostocales</taxon>
        <taxon>Nostocaceae</taxon>
        <taxon>Anabaena</taxon>
    </lineage>
</organism>